<dbReference type="AlphaFoldDB" id="A0AAD8QC42"/>
<proteinExistence type="predicted"/>
<feature type="domain" description="2EXR" evidence="2">
    <location>
        <begin position="7"/>
        <end position="69"/>
    </location>
</feature>
<dbReference type="GeneID" id="85436066"/>
<comment type="caution">
    <text evidence="3">The sequence shown here is derived from an EMBL/GenBank/DDBJ whole genome shotgun (WGS) entry which is preliminary data.</text>
</comment>
<accession>A0AAD8QC42</accession>
<sequence>MVLHNYFHLFDSLPAEIRRAIWIEALSQPRVIKIIGPHRDPINRVVQMGVDTGPTIPSTAMACSEAYGTLKEAFPCLAVPHHNSPPPRVGVPQRLHPLPGRLRHRTSRQLHLVTGPGLHSTYRPHHPGRHQPPRQVMAVHFPSNGPDVQNLPQSLKDTPRP</sequence>
<feature type="region of interest" description="Disordered" evidence="1">
    <location>
        <begin position="141"/>
        <end position="161"/>
    </location>
</feature>
<keyword evidence="4" id="KW-1185">Reference proteome</keyword>
<dbReference type="EMBL" id="JAHLJV010000004">
    <property type="protein sequence ID" value="KAK1598573.1"/>
    <property type="molecule type" value="Genomic_DNA"/>
</dbReference>
<protein>
    <recommendedName>
        <fullName evidence="2">2EXR domain-containing protein</fullName>
    </recommendedName>
</protein>
<evidence type="ECO:0000313" key="4">
    <source>
        <dbReference type="Proteomes" id="UP001230504"/>
    </source>
</evidence>
<dbReference type="RefSeq" id="XP_060419250.1">
    <property type="nucleotide sequence ID" value="XM_060551826.1"/>
</dbReference>
<reference evidence="3" key="1">
    <citation type="submission" date="2021-06" db="EMBL/GenBank/DDBJ databases">
        <title>Comparative genomics, transcriptomics and evolutionary studies reveal genomic signatures of adaptation to plant cell wall in hemibiotrophic fungi.</title>
        <authorList>
            <consortium name="DOE Joint Genome Institute"/>
            <person name="Baroncelli R."/>
            <person name="Diaz J.F."/>
            <person name="Benocci T."/>
            <person name="Peng M."/>
            <person name="Battaglia E."/>
            <person name="Haridas S."/>
            <person name="Andreopoulos W."/>
            <person name="Labutti K."/>
            <person name="Pangilinan J."/>
            <person name="Floch G.L."/>
            <person name="Makela M.R."/>
            <person name="Henrissat B."/>
            <person name="Grigoriev I.V."/>
            <person name="Crouch J.A."/>
            <person name="De Vries R.P."/>
            <person name="Sukno S.A."/>
            <person name="Thon M.R."/>
        </authorList>
    </citation>
    <scope>NUCLEOTIDE SEQUENCE</scope>
    <source>
        <strain evidence="3">CBS 125086</strain>
    </source>
</reference>
<dbReference type="InterPro" id="IPR045518">
    <property type="entry name" value="2EXR"/>
</dbReference>
<evidence type="ECO:0000313" key="3">
    <source>
        <dbReference type="EMBL" id="KAK1598573.1"/>
    </source>
</evidence>
<dbReference type="Pfam" id="PF20150">
    <property type="entry name" value="2EXR"/>
    <property type="match status" value="1"/>
</dbReference>
<evidence type="ECO:0000259" key="2">
    <source>
        <dbReference type="Pfam" id="PF20150"/>
    </source>
</evidence>
<organism evidence="3 4">
    <name type="scientific">Colletotrichum navitas</name>
    <dbReference type="NCBI Taxonomy" id="681940"/>
    <lineage>
        <taxon>Eukaryota</taxon>
        <taxon>Fungi</taxon>
        <taxon>Dikarya</taxon>
        <taxon>Ascomycota</taxon>
        <taxon>Pezizomycotina</taxon>
        <taxon>Sordariomycetes</taxon>
        <taxon>Hypocreomycetidae</taxon>
        <taxon>Glomerellales</taxon>
        <taxon>Glomerellaceae</taxon>
        <taxon>Colletotrichum</taxon>
        <taxon>Colletotrichum graminicola species complex</taxon>
    </lineage>
</organism>
<dbReference type="Proteomes" id="UP001230504">
    <property type="component" value="Unassembled WGS sequence"/>
</dbReference>
<evidence type="ECO:0000256" key="1">
    <source>
        <dbReference type="SAM" id="MobiDB-lite"/>
    </source>
</evidence>
<name>A0AAD8QC42_9PEZI</name>
<feature type="compositionally biased region" description="Polar residues" evidence="1">
    <location>
        <begin position="146"/>
        <end position="161"/>
    </location>
</feature>
<gene>
    <name evidence="3" type="ORF">LY79DRAFT_248315</name>
</gene>